<name>A0A2Z6N8X4_TRISU</name>
<dbReference type="EMBL" id="DF973489">
    <property type="protein sequence ID" value="GAU32385.1"/>
    <property type="molecule type" value="Genomic_DNA"/>
</dbReference>
<dbReference type="InterPro" id="IPR013087">
    <property type="entry name" value="Znf_C2H2_type"/>
</dbReference>
<feature type="region of interest" description="Disordered" evidence="2">
    <location>
        <begin position="1"/>
        <end position="20"/>
    </location>
</feature>
<feature type="compositionally biased region" description="Basic and acidic residues" evidence="2">
    <location>
        <begin position="382"/>
        <end position="391"/>
    </location>
</feature>
<dbReference type="Proteomes" id="UP000242715">
    <property type="component" value="Unassembled WGS sequence"/>
</dbReference>
<evidence type="ECO:0000313" key="4">
    <source>
        <dbReference type="EMBL" id="GAU32385.1"/>
    </source>
</evidence>
<keyword evidence="1" id="KW-0479">Metal-binding</keyword>
<evidence type="ECO:0000259" key="3">
    <source>
        <dbReference type="PROSITE" id="PS50157"/>
    </source>
</evidence>
<feature type="region of interest" description="Disordered" evidence="2">
    <location>
        <begin position="360"/>
        <end position="407"/>
    </location>
</feature>
<dbReference type="PANTHER" id="PTHR36055:SF1">
    <property type="entry name" value="C2H2-LIKE ZINC FINGER PROTEIN"/>
    <property type="match status" value="1"/>
</dbReference>
<keyword evidence="1" id="KW-0863">Zinc-finger</keyword>
<dbReference type="AlphaFoldDB" id="A0A2Z6N8X4"/>
<evidence type="ECO:0000256" key="2">
    <source>
        <dbReference type="SAM" id="MobiDB-lite"/>
    </source>
</evidence>
<feature type="domain" description="C2H2-type" evidence="3">
    <location>
        <begin position="77"/>
        <end position="105"/>
    </location>
</feature>
<evidence type="ECO:0000313" key="5">
    <source>
        <dbReference type="Proteomes" id="UP000242715"/>
    </source>
</evidence>
<feature type="region of interest" description="Disordered" evidence="2">
    <location>
        <begin position="285"/>
        <end position="318"/>
    </location>
</feature>
<proteinExistence type="predicted"/>
<keyword evidence="5" id="KW-1185">Reference proteome</keyword>
<dbReference type="PANTHER" id="PTHR36055">
    <property type="entry name" value="C2H2-LIKE ZINC FINGER PROTEIN"/>
    <property type="match status" value="1"/>
</dbReference>
<sequence length="693" mass="77260">MPVAKLTASGTPNFMKTEDGNDSLDTLIRQAVGKEPFLSIPRAGERPAQWIQLFHALEQQQEIPGWPLFSPAKVQLYKCDKCTKEFCSPINYRRHKRVYHRLKKLDKDSKKNRDLLGAYWDKLSIEEAKEAVSFENVTLEEVPGSSILQALSTLRTQQGFYSLPHNYLRAGFSLLDIVQSRPSSFPISSQKLFDILDDSSEKTFLCGTAVSMQRHVFDGEAGKIGLEPKNLVACTSFLLEQKLVKAWLADKDAEALRCQKLLMEEEEAAQKRKAEILERKRKKKLRQKARSRLENDTEIKGSISSTGEDVSPEEGSSAACDFEAQREDAFADHASSPHVTYHFLDTNECVDGDTHSGYDCDTDQNMEPQTSERDAQSGYDCDTDRNVERQTSHRHNPRRTMAARRQGLPKSQRTIANGLYASQNSQKSKFGVIPKYGNGTNRDQRAAPIVNGGKVWSRKPKPESDAVVLKTRMHKEPAKFKNHEVLIGSVSVTLANCSQSECYPVTSQEDSLVENLADQNVAQEKPIKTDSFHGGNNRSRVKLWRPVSQHGTKNPMPLESVGTEVDVVYGKDDQNLSVQSSLRLCNIDGGDIGSGNKSHVHVAKAFLAQRWKEAISSHHVELVISPDSEPPGFQPVQDCDLASCRSSNTERCSILANTENLLPANTGVAKSKPRVKPEKGIKIKYIPKLKAAA</sequence>
<dbReference type="GO" id="GO:0008270">
    <property type="term" value="F:zinc ion binding"/>
    <property type="evidence" value="ECO:0007669"/>
    <property type="project" value="UniProtKB-KW"/>
</dbReference>
<dbReference type="OrthoDB" id="191139at2759"/>
<dbReference type="PROSITE" id="PS50157">
    <property type="entry name" value="ZINC_FINGER_C2H2_2"/>
    <property type="match status" value="1"/>
</dbReference>
<reference evidence="5" key="1">
    <citation type="journal article" date="2017" name="Front. Plant Sci.">
        <title>Climate Clever Clovers: New Paradigm to Reduce the Environmental Footprint of Ruminants by Breeding Low Methanogenic Forages Utilizing Haplotype Variation.</title>
        <authorList>
            <person name="Kaur P."/>
            <person name="Appels R."/>
            <person name="Bayer P.E."/>
            <person name="Keeble-Gagnere G."/>
            <person name="Wang J."/>
            <person name="Hirakawa H."/>
            <person name="Shirasawa K."/>
            <person name="Vercoe P."/>
            <person name="Stefanova K."/>
            <person name="Durmic Z."/>
            <person name="Nichols P."/>
            <person name="Revell C."/>
            <person name="Isobe S.N."/>
            <person name="Edwards D."/>
            <person name="Erskine W."/>
        </authorList>
    </citation>
    <scope>NUCLEOTIDE SEQUENCE [LARGE SCALE GENOMIC DNA]</scope>
    <source>
        <strain evidence="5">cv. Daliak</strain>
    </source>
</reference>
<gene>
    <name evidence="4" type="ORF">TSUD_44280</name>
</gene>
<protein>
    <recommendedName>
        <fullName evidence="3">C2H2-type domain-containing protein</fullName>
    </recommendedName>
</protein>
<keyword evidence="1" id="KW-0862">Zinc</keyword>
<dbReference type="PROSITE" id="PS00028">
    <property type="entry name" value="ZINC_FINGER_C2H2_1"/>
    <property type="match status" value="1"/>
</dbReference>
<organism evidence="4 5">
    <name type="scientific">Trifolium subterraneum</name>
    <name type="common">Subterranean clover</name>
    <dbReference type="NCBI Taxonomy" id="3900"/>
    <lineage>
        <taxon>Eukaryota</taxon>
        <taxon>Viridiplantae</taxon>
        <taxon>Streptophyta</taxon>
        <taxon>Embryophyta</taxon>
        <taxon>Tracheophyta</taxon>
        <taxon>Spermatophyta</taxon>
        <taxon>Magnoliopsida</taxon>
        <taxon>eudicotyledons</taxon>
        <taxon>Gunneridae</taxon>
        <taxon>Pentapetalae</taxon>
        <taxon>rosids</taxon>
        <taxon>fabids</taxon>
        <taxon>Fabales</taxon>
        <taxon>Fabaceae</taxon>
        <taxon>Papilionoideae</taxon>
        <taxon>50 kb inversion clade</taxon>
        <taxon>NPAAA clade</taxon>
        <taxon>Hologalegina</taxon>
        <taxon>IRL clade</taxon>
        <taxon>Trifolieae</taxon>
        <taxon>Trifolium</taxon>
    </lineage>
</organism>
<accession>A0A2Z6N8X4</accession>
<evidence type="ECO:0000256" key="1">
    <source>
        <dbReference type="PROSITE-ProRule" id="PRU00042"/>
    </source>
</evidence>
<feature type="compositionally biased region" description="Basic residues" evidence="2">
    <location>
        <begin position="392"/>
        <end position="402"/>
    </location>
</feature>